<name>A0ABT5RGW0_9PSED</name>
<dbReference type="EMBL" id="JANCLL010000011">
    <property type="protein sequence ID" value="MDD1944473.1"/>
    <property type="molecule type" value="Genomic_DNA"/>
</dbReference>
<evidence type="ECO:0000259" key="2">
    <source>
        <dbReference type="Pfam" id="PF20178"/>
    </source>
</evidence>
<organism evidence="3 4">
    <name type="scientific">Pseudomonas carnis</name>
    <dbReference type="NCBI Taxonomy" id="2487355"/>
    <lineage>
        <taxon>Bacteria</taxon>
        <taxon>Pseudomonadati</taxon>
        <taxon>Pseudomonadota</taxon>
        <taxon>Gammaproteobacteria</taxon>
        <taxon>Pseudomonadales</taxon>
        <taxon>Pseudomonadaceae</taxon>
        <taxon>Pseudomonas</taxon>
    </lineage>
</organism>
<sequence length="815" mass="88669">MQMNNALPTQRPYTAEPPSGATLSRQRRAIDQSPNNEQYLVESVRRDLSNNGGDGYELVSVNHDPGKTVGAHDKTIVPVDVGINIDSASNAENLALAFKSVTQDAAQTVKQLFKDKWNLDIDPDRTYLTTFNYNTTGKPPYPAKLVEQITLTDALVKNSQTTPEGRGALVPHYVGGPAVRLVNDLPHIAPGVFDVADRFNPNRESAHITHTYQGIYTASTPGTPQVYAPSTQLSVSPKDFKEQVWATDFQRPYIEFLNDFWDKHDRQYPIVAKAALVKAAHSQHQEGSLTQEDKQLVLRAAGLPGNTLAWADTQFNDLTRPTPPDPGLDVGLLSVGQYKSTDLMVITDKNTRQGADGKPINRTLLVIPGNSSPIHAFDSVEQMKQWLASQAADPEKLKALEGHFTFKDLNSGPFKSGVREMLKGMAVWPKYAHHRTWPPATTLSLQRFNATGRSNTGPDIDATADVFQQIGQRQYDRSFDDAKSQITSDADVTKANILSGLSKAAMIAMLFAPVAIAVPEVALALDGLYIASGITEAGIGADDLAKGKPGGVGHLIFGVLNAALPVATRLVSQAGTVVEEGASASSQRPVGQPVTDAHPGKPSVDLNVDNNFASLLPESEPVAPVSETLSTDGKLVTLTGTKDNLVKVEDNLHIFTDMNKNGLEHRLNIIGHGDGTHIYYKGGKHTPQGLYNTLKRNGIFPESYDNIRILSCYSGAQGENSFAAQFQRLTGRPVKGYVGELTARYSPEEILGDNQTIYESGKPPVTFDHPSPDDGVSGKEFKPVKTNPYSIFDHPFKWWNFSYKPVTFTPKGATL</sequence>
<feature type="region of interest" description="Disordered" evidence="1">
    <location>
        <begin position="1"/>
        <end position="35"/>
    </location>
</feature>
<dbReference type="RefSeq" id="WP_140915332.1">
    <property type="nucleotide sequence ID" value="NZ_BQHG01000008.1"/>
</dbReference>
<gene>
    <name evidence="3" type="ORF">NMG11_11640</name>
</gene>
<dbReference type="Proteomes" id="UP001150614">
    <property type="component" value="Unassembled WGS sequence"/>
</dbReference>
<keyword evidence="4" id="KW-1185">Reference proteome</keyword>
<dbReference type="InterPro" id="IPR046673">
    <property type="entry name" value="ToxA_N"/>
</dbReference>
<protein>
    <recommendedName>
        <fullName evidence="2">Dermonecrotic toxin N-terminal domain-containing protein</fullName>
    </recommendedName>
</protein>
<evidence type="ECO:0000256" key="1">
    <source>
        <dbReference type="SAM" id="MobiDB-lite"/>
    </source>
</evidence>
<dbReference type="Pfam" id="PF20178">
    <property type="entry name" value="ToxA_N"/>
    <property type="match status" value="1"/>
</dbReference>
<evidence type="ECO:0000313" key="4">
    <source>
        <dbReference type="Proteomes" id="UP001150614"/>
    </source>
</evidence>
<proteinExistence type="predicted"/>
<feature type="domain" description="Dermonecrotic toxin N-terminal" evidence="2">
    <location>
        <begin position="98"/>
        <end position="404"/>
    </location>
</feature>
<feature type="compositionally biased region" description="Polar residues" evidence="1">
    <location>
        <begin position="1"/>
        <end position="12"/>
    </location>
</feature>
<feature type="region of interest" description="Disordered" evidence="1">
    <location>
        <begin position="761"/>
        <end position="780"/>
    </location>
</feature>
<reference evidence="3" key="1">
    <citation type="submission" date="2022-07" db="EMBL/GenBank/DDBJ databases">
        <title>Draft genome of Pseudomonas carnis strain LP isolated from cheese.</title>
        <authorList>
            <person name="Wolfe B.E."/>
        </authorList>
    </citation>
    <scope>NUCLEOTIDE SEQUENCE</scope>
    <source>
        <strain evidence="3">LP</strain>
    </source>
</reference>
<evidence type="ECO:0000313" key="3">
    <source>
        <dbReference type="EMBL" id="MDD1944473.1"/>
    </source>
</evidence>
<comment type="caution">
    <text evidence="3">The sequence shown here is derived from an EMBL/GenBank/DDBJ whole genome shotgun (WGS) entry which is preliminary data.</text>
</comment>
<accession>A0ABT5RGW0</accession>
<feature type="compositionally biased region" description="Basic and acidic residues" evidence="1">
    <location>
        <begin position="770"/>
        <end position="780"/>
    </location>
</feature>